<sequence>MDIRFPFPYSSAETAMIRALRFQILSPDDLRRMSVVEIKRGIRGLSDRRLGTVDENIDCDTCEADMDHCPGHFGHLELAKPVFHVGFLNTILAVMRCVCFNCSKI</sequence>
<evidence type="ECO:0000259" key="7">
    <source>
        <dbReference type="Pfam" id="PF04997"/>
    </source>
</evidence>
<evidence type="ECO:0000313" key="8">
    <source>
        <dbReference type="EMBL" id="MED6109060.1"/>
    </source>
</evidence>
<keyword evidence="6" id="KW-0804">Transcription</keyword>
<proteinExistence type="inferred from homology"/>
<keyword evidence="5 8" id="KW-0548">Nucleotidyltransferase</keyword>
<keyword evidence="9" id="KW-1185">Reference proteome</keyword>
<dbReference type="InterPro" id="IPR007080">
    <property type="entry name" value="RNA_pol_Rpb1_1"/>
</dbReference>
<dbReference type="Gene3D" id="4.10.860.120">
    <property type="entry name" value="RNA polymerase II, clamp domain"/>
    <property type="match status" value="1"/>
</dbReference>
<organism evidence="8 9">
    <name type="scientific">Stylosanthes scabra</name>
    <dbReference type="NCBI Taxonomy" id="79078"/>
    <lineage>
        <taxon>Eukaryota</taxon>
        <taxon>Viridiplantae</taxon>
        <taxon>Streptophyta</taxon>
        <taxon>Embryophyta</taxon>
        <taxon>Tracheophyta</taxon>
        <taxon>Spermatophyta</taxon>
        <taxon>Magnoliopsida</taxon>
        <taxon>eudicotyledons</taxon>
        <taxon>Gunneridae</taxon>
        <taxon>Pentapetalae</taxon>
        <taxon>rosids</taxon>
        <taxon>fabids</taxon>
        <taxon>Fabales</taxon>
        <taxon>Fabaceae</taxon>
        <taxon>Papilionoideae</taxon>
        <taxon>50 kb inversion clade</taxon>
        <taxon>dalbergioids sensu lato</taxon>
        <taxon>Dalbergieae</taxon>
        <taxon>Pterocarpus clade</taxon>
        <taxon>Stylosanthes</taxon>
    </lineage>
</organism>
<keyword evidence="3 8" id="KW-0240">DNA-directed RNA polymerase</keyword>
<feature type="domain" description="RNA polymerase Rpb1" evidence="7">
    <location>
        <begin position="16"/>
        <end position="105"/>
    </location>
</feature>
<evidence type="ECO:0000256" key="6">
    <source>
        <dbReference type="ARBA" id="ARBA00023163"/>
    </source>
</evidence>
<dbReference type="Pfam" id="PF04997">
    <property type="entry name" value="RNA_pol_Rpb1_1"/>
    <property type="match status" value="1"/>
</dbReference>
<comment type="caution">
    <text evidence="8">The sequence shown here is derived from an EMBL/GenBank/DDBJ whole genome shotgun (WGS) entry which is preliminary data.</text>
</comment>
<keyword evidence="4 8" id="KW-0808">Transferase</keyword>
<evidence type="ECO:0000256" key="4">
    <source>
        <dbReference type="ARBA" id="ARBA00022679"/>
    </source>
</evidence>
<dbReference type="InterPro" id="IPR045867">
    <property type="entry name" value="DNA-dir_RpoC_beta_prime"/>
</dbReference>
<dbReference type="InterPro" id="IPR044893">
    <property type="entry name" value="RNA_pol_Rpb1_clamp_domain"/>
</dbReference>
<dbReference type="Proteomes" id="UP001341840">
    <property type="component" value="Unassembled WGS sequence"/>
</dbReference>
<accession>A0ABU6QAX7</accession>
<dbReference type="GO" id="GO:0003899">
    <property type="term" value="F:DNA-directed RNA polymerase activity"/>
    <property type="evidence" value="ECO:0007669"/>
    <property type="project" value="UniProtKB-EC"/>
</dbReference>
<dbReference type="PANTHER" id="PTHR19376">
    <property type="entry name" value="DNA-DIRECTED RNA POLYMERASE"/>
    <property type="match status" value="1"/>
</dbReference>
<protein>
    <recommendedName>
        <fullName evidence="2">DNA-directed RNA polymerase</fullName>
        <ecNumber evidence="2">2.7.7.6</ecNumber>
    </recommendedName>
</protein>
<evidence type="ECO:0000256" key="3">
    <source>
        <dbReference type="ARBA" id="ARBA00022478"/>
    </source>
</evidence>
<evidence type="ECO:0000256" key="5">
    <source>
        <dbReference type="ARBA" id="ARBA00022695"/>
    </source>
</evidence>
<evidence type="ECO:0000256" key="1">
    <source>
        <dbReference type="ARBA" id="ARBA00006460"/>
    </source>
</evidence>
<dbReference type="PANTHER" id="PTHR19376:SF37">
    <property type="entry name" value="DNA-DIRECTED RNA POLYMERASE II SUBUNIT RPB1"/>
    <property type="match status" value="1"/>
</dbReference>
<comment type="similarity">
    <text evidence="1">Belongs to the RNA polymerase beta' chain family.</text>
</comment>
<name>A0ABU6QAX7_9FABA</name>
<reference evidence="8 9" key="1">
    <citation type="journal article" date="2023" name="Plants (Basel)">
        <title>Bridging the Gap: Combining Genomics and Transcriptomics Approaches to Understand Stylosanthes scabra, an Orphan Legume from the Brazilian Caatinga.</title>
        <authorList>
            <person name="Ferreira-Neto J.R.C."/>
            <person name="da Silva M.D."/>
            <person name="Binneck E."/>
            <person name="de Melo N.F."/>
            <person name="da Silva R.H."/>
            <person name="de Melo A.L.T.M."/>
            <person name="Pandolfi V."/>
            <person name="Bustamante F.O."/>
            <person name="Brasileiro-Vidal A.C."/>
            <person name="Benko-Iseppon A.M."/>
        </authorList>
    </citation>
    <scope>NUCLEOTIDE SEQUENCE [LARGE SCALE GENOMIC DNA]</scope>
    <source>
        <tissue evidence="8">Leaves</tissue>
    </source>
</reference>
<gene>
    <name evidence="8" type="primary">RPB1_1</name>
    <name evidence="8" type="ORF">PIB30_030010</name>
</gene>
<dbReference type="EMBL" id="JASCZI010000124">
    <property type="protein sequence ID" value="MED6109060.1"/>
    <property type="molecule type" value="Genomic_DNA"/>
</dbReference>
<evidence type="ECO:0000313" key="9">
    <source>
        <dbReference type="Proteomes" id="UP001341840"/>
    </source>
</evidence>
<dbReference type="GO" id="GO:0000428">
    <property type="term" value="C:DNA-directed RNA polymerase complex"/>
    <property type="evidence" value="ECO:0007669"/>
    <property type="project" value="UniProtKB-KW"/>
</dbReference>
<evidence type="ECO:0000256" key="2">
    <source>
        <dbReference type="ARBA" id="ARBA00012418"/>
    </source>
</evidence>
<dbReference type="EC" id="2.7.7.6" evidence="2"/>
<dbReference type="SUPFAM" id="SSF64484">
    <property type="entry name" value="beta and beta-prime subunits of DNA dependent RNA-polymerase"/>
    <property type="match status" value="1"/>
</dbReference>